<dbReference type="InterPro" id="IPR011701">
    <property type="entry name" value="MFS"/>
</dbReference>
<evidence type="ECO:0000259" key="6">
    <source>
        <dbReference type="PROSITE" id="PS50850"/>
    </source>
</evidence>
<name>E3HFR2_ACHXA</name>
<feature type="transmembrane region" description="Helical" evidence="5">
    <location>
        <begin position="349"/>
        <end position="369"/>
    </location>
</feature>
<dbReference type="GO" id="GO:0016020">
    <property type="term" value="C:membrane"/>
    <property type="evidence" value="ECO:0007669"/>
    <property type="project" value="UniProtKB-SubCell"/>
</dbReference>
<dbReference type="AlphaFoldDB" id="E3HFR2"/>
<sequence length="427" mass="45167">MKNPPYRRVTLTMVMAVAVICTLDKLIFAFAGPSIIHDLGLTPVEFGFAGSAFYFVYSFAGVAVGFLANRVKTKWILLAMSLLWAAAQFIVSFVSSFAALVASRVLLGAATGPATATTQHAGFKWYPANERIGVSTLIQVSMLLGGLLASAVMPLSIQHLGWRLSYLLLGVVSVVWVALWLPFGREGSIGEQAAGEAHSRVSYRRMLLSRSFLMIAVMGFIGYIPNVLAVSWLPVFLQKGVGLSPAQMSAYLISTTLAVILTNLIASARSKRALQRGASFRKAMVRPALFACMVGGAIYLGLQYVGGSMPATLALFFAGSIAINIMPAFGFAIVAYLSPDSQRASMLAIYNGIITTGGILAPALIGYMISATGGDVLAGFGQFFTVCGAVAVGVSILALMVLDPEKTRKALDQDAGKEAHLQSPASV</sequence>
<proteinExistence type="predicted"/>
<feature type="transmembrane region" description="Helical" evidence="5">
    <location>
        <begin position="248"/>
        <end position="266"/>
    </location>
</feature>
<feature type="transmembrane region" description="Helical" evidence="5">
    <location>
        <begin position="12"/>
        <end position="36"/>
    </location>
</feature>
<dbReference type="HOGENOM" id="CLU_001265_5_1_4"/>
<dbReference type="Proteomes" id="UP000006876">
    <property type="component" value="Chromosome"/>
</dbReference>
<dbReference type="RefSeq" id="WP_013393833.1">
    <property type="nucleotide sequence ID" value="NC_014640.1"/>
</dbReference>
<feature type="transmembrane region" description="Helical" evidence="5">
    <location>
        <begin position="212"/>
        <end position="236"/>
    </location>
</feature>
<accession>E3HFR2</accession>
<organism evidence="7 8">
    <name type="scientific">Achromobacter xylosoxidans (strain A8)</name>
    <dbReference type="NCBI Taxonomy" id="762376"/>
    <lineage>
        <taxon>Bacteria</taxon>
        <taxon>Pseudomonadati</taxon>
        <taxon>Pseudomonadota</taxon>
        <taxon>Betaproteobacteria</taxon>
        <taxon>Burkholderiales</taxon>
        <taxon>Alcaligenaceae</taxon>
        <taxon>Achromobacter</taxon>
    </lineage>
</organism>
<keyword evidence="4 5" id="KW-0472">Membrane</keyword>
<dbReference type="SUPFAM" id="SSF103473">
    <property type="entry name" value="MFS general substrate transporter"/>
    <property type="match status" value="1"/>
</dbReference>
<dbReference type="KEGG" id="axy:AXYL_03198"/>
<dbReference type="OrthoDB" id="8596007at2"/>
<dbReference type="EMBL" id="CP002287">
    <property type="protein sequence ID" value="ADP16518.1"/>
    <property type="molecule type" value="Genomic_DNA"/>
</dbReference>
<dbReference type="PANTHER" id="PTHR11662">
    <property type="entry name" value="SOLUTE CARRIER FAMILY 17"/>
    <property type="match status" value="1"/>
</dbReference>
<gene>
    <name evidence="7" type="ordered locus">AXYL_03198</name>
</gene>
<dbReference type="PROSITE" id="PS50850">
    <property type="entry name" value="MFS"/>
    <property type="match status" value="1"/>
</dbReference>
<evidence type="ECO:0000256" key="1">
    <source>
        <dbReference type="ARBA" id="ARBA00004141"/>
    </source>
</evidence>
<reference evidence="7 8" key="1">
    <citation type="journal article" date="2011" name="J. Bacteriol.">
        <title>Complete genome sequence of the haloaromatic acid-degrading bacterium Achromobacter xylosoxidans A8.</title>
        <authorList>
            <person name="Strnad H."/>
            <person name="Ridl J."/>
            <person name="Paces J."/>
            <person name="Kolar M."/>
            <person name="Vlcek C."/>
            <person name="Paces V."/>
        </authorList>
    </citation>
    <scope>NUCLEOTIDE SEQUENCE [LARGE SCALE GENOMIC DNA]</scope>
    <source>
        <strain evidence="7 8">A8</strain>
    </source>
</reference>
<dbReference type="InterPro" id="IPR036259">
    <property type="entry name" value="MFS_trans_sf"/>
</dbReference>
<dbReference type="InterPro" id="IPR020846">
    <property type="entry name" value="MFS_dom"/>
</dbReference>
<protein>
    <submittedName>
        <fullName evidence="7">Major facilitator superfamily protein 27</fullName>
    </submittedName>
</protein>
<feature type="transmembrane region" description="Helical" evidence="5">
    <location>
        <begin position="97"/>
        <end position="116"/>
    </location>
</feature>
<evidence type="ECO:0000256" key="2">
    <source>
        <dbReference type="ARBA" id="ARBA00022692"/>
    </source>
</evidence>
<feature type="domain" description="Major facilitator superfamily (MFS) profile" evidence="6">
    <location>
        <begin position="10"/>
        <end position="406"/>
    </location>
</feature>
<dbReference type="STRING" id="762376.AXYL_03198"/>
<keyword evidence="3 5" id="KW-1133">Transmembrane helix</keyword>
<evidence type="ECO:0000256" key="4">
    <source>
        <dbReference type="ARBA" id="ARBA00023136"/>
    </source>
</evidence>
<dbReference type="GO" id="GO:0022857">
    <property type="term" value="F:transmembrane transporter activity"/>
    <property type="evidence" value="ECO:0007669"/>
    <property type="project" value="InterPro"/>
</dbReference>
<feature type="transmembrane region" description="Helical" evidence="5">
    <location>
        <begin position="163"/>
        <end position="183"/>
    </location>
</feature>
<feature type="transmembrane region" description="Helical" evidence="5">
    <location>
        <begin position="48"/>
        <end position="68"/>
    </location>
</feature>
<feature type="transmembrane region" description="Helical" evidence="5">
    <location>
        <begin position="75"/>
        <end position="91"/>
    </location>
</feature>
<dbReference type="Pfam" id="PF07690">
    <property type="entry name" value="MFS_1"/>
    <property type="match status" value="1"/>
</dbReference>
<evidence type="ECO:0000256" key="3">
    <source>
        <dbReference type="ARBA" id="ARBA00022989"/>
    </source>
</evidence>
<feature type="transmembrane region" description="Helical" evidence="5">
    <location>
        <begin position="287"/>
        <end position="305"/>
    </location>
</feature>
<feature type="transmembrane region" description="Helical" evidence="5">
    <location>
        <begin position="381"/>
        <end position="402"/>
    </location>
</feature>
<dbReference type="eggNOG" id="COG2271">
    <property type="taxonomic scope" value="Bacteria"/>
</dbReference>
<feature type="transmembrane region" description="Helical" evidence="5">
    <location>
        <begin position="137"/>
        <end position="157"/>
    </location>
</feature>
<dbReference type="PATRIC" id="fig|762376.5.peg.3217"/>
<comment type="subcellular location">
    <subcellularLocation>
        <location evidence="1">Membrane</location>
        <topology evidence="1">Multi-pass membrane protein</topology>
    </subcellularLocation>
</comment>
<evidence type="ECO:0000313" key="7">
    <source>
        <dbReference type="EMBL" id="ADP16518.1"/>
    </source>
</evidence>
<dbReference type="Gene3D" id="1.20.1250.20">
    <property type="entry name" value="MFS general substrate transporter like domains"/>
    <property type="match status" value="2"/>
</dbReference>
<feature type="transmembrane region" description="Helical" evidence="5">
    <location>
        <begin position="311"/>
        <end position="337"/>
    </location>
</feature>
<evidence type="ECO:0000313" key="8">
    <source>
        <dbReference type="Proteomes" id="UP000006876"/>
    </source>
</evidence>
<evidence type="ECO:0000256" key="5">
    <source>
        <dbReference type="SAM" id="Phobius"/>
    </source>
</evidence>
<dbReference type="PANTHER" id="PTHR11662:SF450">
    <property type="entry name" value="BLR1003 PROTEIN"/>
    <property type="match status" value="1"/>
</dbReference>
<dbReference type="InterPro" id="IPR050382">
    <property type="entry name" value="MFS_Na/Anion_cotransporter"/>
</dbReference>
<keyword evidence="2 5" id="KW-0812">Transmembrane</keyword>